<dbReference type="NCBIfam" id="TIGR00750">
    <property type="entry name" value="lao"/>
    <property type="match status" value="1"/>
</dbReference>
<dbReference type="PANTHER" id="PTHR43087">
    <property type="entry name" value="LYSINE/ARGININE/ORNITHINE TRANSPORT SYSTEM KINASE"/>
    <property type="match status" value="1"/>
</dbReference>
<keyword evidence="3" id="KW-0378">Hydrolase</keyword>
<dbReference type="GO" id="GO:0005525">
    <property type="term" value="F:GTP binding"/>
    <property type="evidence" value="ECO:0007669"/>
    <property type="project" value="UniProtKB-KW"/>
</dbReference>
<dbReference type="Gene3D" id="3.40.50.300">
    <property type="entry name" value="P-loop containing nucleotide triphosphate hydrolases"/>
    <property type="match status" value="1"/>
</dbReference>
<dbReference type="InterPro" id="IPR005129">
    <property type="entry name" value="GTPase_ArgK"/>
</dbReference>
<dbReference type="GO" id="GO:0003924">
    <property type="term" value="F:GTPase activity"/>
    <property type="evidence" value="ECO:0007669"/>
    <property type="project" value="InterPro"/>
</dbReference>
<organism evidence="6 7">
    <name type="scientific">Thermoflavimicrobium daqui</name>
    <dbReference type="NCBI Taxonomy" id="2137476"/>
    <lineage>
        <taxon>Bacteria</taxon>
        <taxon>Bacillati</taxon>
        <taxon>Bacillota</taxon>
        <taxon>Bacilli</taxon>
        <taxon>Bacillales</taxon>
        <taxon>Thermoactinomycetaceae</taxon>
        <taxon>Thermoflavimicrobium</taxon>
    </lineage>
</organism>
<comment type="similarity">
    <text evidence="1">Belongs to the SIMIBI class G3E GTPase family. ArgK/MeaB subfamily.</text>
</comment>
<keyword evidence="7" id="KW-1185">Reference proteome</keyword>
<proteinExistence type="inferred from homology"/>
<dbReference type="PANTHER" id="PTHR43087:SF1">
    <property type="entry name" value="LAO_AO TRANSPORT SYSTEM ATPASE"/>
    <property type="match status" value="1"/>
</dbReference>
<sequence length="314" mass="35171">MDGWLRLLKQKDKRTIARLITKIEDGSPEKNQLLEKIFPETGKTFLIGLTGPPGAGKSSLIDGLITKIRQVGLSVGVIAVDPTSPFTGGAMLGDRVRMTKHALDTDVFIRSMGSRGNVGGLSRSTREAVRVLDAAGFDVVLIETVGVGQAELEIMHLADTVLLVLNPGAGDIVQVFKAGIMEIADLFVVNKADLSGANRLVTEIEELLDLQQWEWRPPIVQTIASLNQGISECWSQIIKHRQHLEETGEWVKRRQNHLRQEVLELLEDSFYQFLKQEMKKPEFEAELEQVALRRKVPHQVARIWLNRILFGKKE</sequence>
<evidence type="ECO:0000313" key="6">
    <source>
        <dbReference type="EMBL" id="RAL23351.1"/>
    </source>
</evidence>
<evidence type="ECO:0000256" key="5">
    <source>
        <dbReference type="ARBA" id="ARBA00023186"/>
    </source>
</evidence>
<dbReference type="Proteomes" id="UP000251213">
    <property type="component" value="Unassembled WGS sequence"/>
</dbReference>
<evidence type="ECO:0000256" key="4">
    <source>
        <dbReference type="ARBA" id="ARBA00023134"/>
    </source>
</evidence>
<evidence type="ECO:0000256" key="1">
    <source>
        <dbReference type="ARBA" id="ARBA00009625"/>
    </source>
</evidence>
<dbReference type="InterPro" id="IPR027417">
    <property type="entry name" value="P-loop_NTPase"/>
</dbReference>
<gene>
    <name evidence="6" type="ORF">DL897_11715</name>
</gene>
<dbReference type="CDD" id="cd03114">
    <property type="entry name" value="MMAA-like"/>
    <property type="match status" value="1"/>
</dbReference>
<protein>
    <submittedName>
        <fullName evidence="6">Methylmalonyl Co-A mutase-associated GTPase MeaB</fullName>
    </submittedName>
</protein>
<evidence type="ECO:0000256" key="2">
    <source>
        <dbReference type="ARBA" id="ARBA00022741"/>
    </source>
</evidence>
<dbReference type="AlphaFoldDB" id="A0A364K3D7"/>
<dbReference type="OrthoDB" id="9778292at2"/>
<dbReference type="SUPFAM" id="SSF52540">
    <property type="entry name" value="P-loop containing nucleoside triphosphate hydrolases"/>
    <property type="match status" value="1"/>
</dbReference>
<reference evidence="6 7" key="1">
    <citation type="submission" date="2018-06" db="EMBL/GenBank/DDBJ databases">
        <title>Thermoflavimicrobium daqus sp. nov., a thermophilic microbe isolated from Moutai-flavour Daqu.</title>
        <authorList>
            <person name="Wang X."/>
            <person name="Zhou H."/>
        </authorList>
    </citation>
    <scope>NUCLEOTIDE SEQUENCE [LARGE SCALE GENOMIC DNA]</scope>
    <source>
        <strain evidence="6 7">FBKL4.011</strain>
    </source>
</reference>
<accession>A0A364K3D7</accession>
<keyword evidence="4" id="KW-0342">GTP-binding</keyword>
<dbReference type="Pfam" id="PF03308">
    <property type="entry name" value="MeaB"/>
    <property type="match status" value="1"/>
</dbReference>
<dbReference type="RefSeq" id="WP_113659336.1">
    <property type="nucleotide sequence ID" value="NZ_KZ845668.1"/>
</dbReference>
<keyword evidence="5" id="KW-0143">Chaperone</keyword>
<name>A0A364K3D7_9BACL</name>
<reference evidence="6 7" key="2">
    <citation type="submission" date="2018-06" db="EMBL/GenBank/DDBJ databases">
        <authorList>
            <person name="Zhirakovskaya E."/>
        </authorList>
    </citation>
    <scope>NUCLEOTIDE SEQUENCE [LARGE SCALE GENOMIC DNA]</scope>
    <source>
        <strain evidence="6 7">FBKL4.011</strain>
    </source>
</reference>
<dbReference type="EMBL" id="QJKK01000006">
    <property type="protein sequence ID" value="RAL23351.1"/>
    <property type="molecule type" value="Genomic_DNA"/>
</dbReference>
<dbReference type="InterPro" id="IPR052040">
    <property type="entry name" value="GTPase/Isobutyryl-CoA_mutase"/>
</dbReference>
<evidence type="ECO:0000256" key="3">
    <source>
        <dbReference type="ARBA" id="ARBA00022801"/>
    </source>
</evidence>
<keyword evidence="2" id="KW-0547">Nucleotide-binding</keyword>
<comment type="caution">
    <text evidence="6">The sequence shown here is derived from an EMBL/GenBank/DDBJ whole genome shotgun (WGS) entry which is preliminary data.</text>
</comment>
<evidence type="ECO:0000313" key="7">
    <source>
        <dbReference type="Proteomes" id="UP000251213"/>
    </source>
</evidence>